<dbReference type="Proteomes" id="UP000516260">
    <property type="component" value="Chromosome 16"/>
</dbReference>
<gene>
    <name evidence="2" type="ORF">fugu_015151</name>
</gene>
<organism evidence="2 3">
    <name type="scientific">Takifugu bimaculatus</name>
    <dbReference type="NCBI Taxonomy" id="433685"/>
    <lineage>
        <taxon>Eukaryota</taxon>
        <taxon>Metazoa</taxon>
        <taxon>Chordata</taxon>
        <taxon>Craniata</taxon>
        <taxon>Vertebrata</taxon>
        <taxon>Euteleostomi</taxon>
        <taxon>Actinopterygii</taxon>
        <taxon>Neopterygii</taxon>
        <taxon>Teleostei</taxon>
        <taxon>Neoteleostei</taxon>
        <taxon>Acanthomorphata</taxon>
        <taxon>Eupercaria</taxon>
        <taxon>Tetraodontiformes</taxon>
        <taxon>Tetradontoidea</taxon>
        <taxon>Tetraodontidae</taxon>
        <taxon>Takifugu</taxon>
    </lineage>
</organism>
<feature type="region of interest" description="Disordered" evidence="1">
    <location>
        <begin position="1"/>
        <end position="21"/>
    </location>
</feature>
<reference evidence="2 3" key="1">
    <citation type="submission" date="2019-04" db="EMBL/GenBank/DDBJ databases">
        <title>The sequence and de novo assembly of Takifugu bimaculatus genome using PacBio and Hi-C technologies.</title>
        <authorList>
            <person name="Xu P."/>
            <person name="Liu B."/>
            <person name="Zhou Z."/>
        </authorList>
    </citation>
    <scope>NUCLEOTIDE SEQUENCE [LARGE SCALE GENOMIC DNA]</scope>
    <source>
        <strain evidence="2">TB-2018</strain>
        <tissue evidence="2">Muscle</tissue>
    </source>
</reference>
<name>A0A4Z2BXT3_9TELE</name>
<evidence type="ECO:0000313" key="2">
    <source>
        <dbReference type="EMBL" id="TNM96995.1"/>
    </source>
</evidence>
<protein>
    <submittedName>
        <fullName evidence="2">Uncharacterized protein</fullName>
    </submittedName>
</protein>
<evidence type="ECO:0000256" key="1">
    <source>
        <dbReference type="SAM" id="MobiDB-lite"/>
    </source>
</evidence>
<accession>A0A4Z2BXT3</accession>
<keyword evidence="3" id="KW-1185">Reference proteome</keyword>
<dbReference type="AlphaFoldDB" id="A0A4Z2BXT3"/>
<dbReference type="EMBL" id="SWLE01000008">
    <property type="protein sequence ID" value="TNM96995.1"/>
    <property type="molecule type" value="Genomic_DNA"/>
</dbReference>
<proteinExistence type="predicted"/>
<comment type="caution">
    <text evidence="2">The sequence shown here is derived from an EMBL/GenBank/DDBJ whole genome shotgun (WGS) entry which is preliminary data.</text>
</comment>
<sequence>MMGDGLRYSHETCLPSAGPALNARTRVERGANERSARAAPNLCNSDCTNAEGRSLSTEVMHSRRRFQIPAAAPCLEPGSSLPVLRLEDGGGLLRR</sequence>
<evidence type="ECO:0000313" key="3">
    <source>
        <dbReference type="Proteomes" id="UP000516260"/>
    </source>
</evidence>